<dbReference type="InterPro" id="IPR049809">
    <property type="entry name" value="YehF/YfeS-like_WGR"/>
</dbReference>
<proteinExistence type="predicted"/>
<accession>A0A7Z7LFN1</accession>
<protein>
    <recommendedName>
        <fullName evidence="1">WGR domain-containing protein</fullName>
    </recommendedName>
</protein>
<evidence type="ECO:0000313" key="3">
    <source>
        <dbReference type="Proteomes" id="UP000250796"/>
    </source>
</evidence>
<gene>
    <name evidence="2" type="ORF">MESINF_1134</name>
</gene>
<dbReference type="Gene3D" id="2.20.140.10">
    <property type="entry name" value="WGR domain"/>
    <property type="match status" value="1"/>
</dbReference>
<evidence type="ECO:0000259" key="1">
    <source>
        <dbReference type="Pfam" id="PF05406"/>
    </source>
</evidence>
<sequence length="97" mass="11775">MPSIYLEKVIPESNMRRFYFISDEHQTTFVGYPVTIIFGRISERATFVTKVFPTEARARRYFNRQMRIRQRRRYAVVKPPYLREKNEKPIQLGLPLY</sequence>
<dbReference type="Pfam" id="PF05406">
    <property type="entry name" value="WGR"/>
    <property type="match status" value="1"/>
</dbReference>
<dbReference type="CDD" id="cd07996">
    <property type="entry name" value="WGR_MMR_like"/>
    <property type="match status" value="1"/>
</dbReference>
<dbReference type="InterPro" id="IPR008893">
    <property type="entry name" value="WGR_domain"/>
</dbReference>
<dbReference type="InterPro" id="IPR036930">
    <property type="entry name" value="WGR_dom_sf"/>
</dbReference>
<name>A0A7Z7LFN1_9BACT</name>
<feature type="domain" description="WGR" evidence="1">
    <location>
        <begin position="4"/>
        <end position="76"/>
    </location>
</feature>
<organism evidence="2 3">
    <name type="scientific">Mesotoga infera</name>
    <dbReference type="NCBI Taxonomy" id="1236046"/>
    <lineage>
        <taxon>Bacteria</taxon>
        <taxon>Thermotogati</taxon>
        <taxon>Thermotogota</taxon>
        <taxon>Thermotogae</taxon>
        <taxon>Kosmotogales</taxon>
        <taxon>Kosmotogaceae</taxon>
        <taxon>Mesotoga</taxon>
    </lineage>
</organism>
<dbReference type="AlphaFoldDB" id="A0A7Z7LFN1"/>
<reference evidence="2 3" key="1">
    <citation type="submission" date="2017-01" db="EMBL/GenBank/DDBJ databases">
        <authorList>
            <person name="Erauso G."/>
        </authorList>
    </citation>
    <scope>NUCLEOTIDE SEQUENCE [LARGE SCALE GENOMIC DNA]</scope>
    <source>
        <strain evidence="2">MESINF1</strain>
    </source>
</reference>
<dbReference type="EMBL" id="LS974202">
    <property type="protein sequence ID" value="SSC12578.1"/>
    <property type="molecule type" value="Genomic_DNA"/>
</dbReference>
<dbReference type="SUPFAM" id="SSF142921">
    <property type="entry name" value="WGR domain-like"/>
    <property type="match status" value="1"/>
</dbReference>
<dbReference type="KEGG" id="minf:MESINF_1134"/>
<dbReference type="RefSeq" id="WP_169698874.1">
    <property type="nucleotide sequence ID" value="NZ_LS974202.1"/>
</dbReference>
<dbReference type="Proteomes" id="UP000250796">
    <property type="component" value="Chromosome MESINF"/>
</dbReference>
<keyword evidence="3" id="KW-1185">Reference proteome</keyword>
<evidence type="ECO:0000313" key="2">
    <source>
        <dbReference type="EMBL" id="SSC12578.1"/>
    </source>
</evidence>